<reference evidence="3" key="1">
    <citation type="submission" date="2020-11" db="EMBL/GenBank/DDBJ databases">
        <authorList>
            <person name="Tran Van P."/>
        </authorList>
    </citation>
    <scope>NUCLEOTIDE SEQUENCE</scope>
</reference>
<proteinExistence type="inferred from homology"/>
<dbReference type="InterPro" id="IPR003593">
    <property type="entry name" value="AAA+_ATPase"/>
</dbReference>
<dbReference type="Pfam" id="PF05970">
    <property type="entry name" value="PIF1"/>
    <property type="match status" value="1"/>
</dbReference>
<dbReference type="CDD" id="cd18037">
    <property type="entry name" value="DEXSc_Pif1_like"/>
    <property type="match status" value="1"/>
</dbReference>
<dbReference type="EMBL" id="OB661184">
    <property type="protein sequence ID" value="CAD7227566.1"/>
    <property type="molecule type" value="Genomic_DNA"/>
</dbReference>
<dbReference type="PANTHER" id="PTHR47642">
    <property type="entry name" value="ATP-DEPENDENT DNA HELICASE"/>
    <property type="match status" value="1"/>
</dbReference>
<dbReference type="CDD" id="cd06445">
    <property type="entry name" value="ATase"/>
    <property type="match status" value="1"/>
</dbReference>
<dbReference type="InterPro" id="IPR036388">
    <property type="entry name" value="WH-like_DNA-bd_sf"/>
</dbReference>
<dbReference type="SUPFAM" id="SSF52540">
    <property type="entry name" value="P-loop containing nucleoside triphosphate hydrolases"/>
    <property type="match status" value="2"/>
</dbReference>
<dbReference type="InterPro" id="IPR010285">
    <property type="entry name" value="DNA_helicase_pif1-like_DEAD"/>
</dbReference>
<keyword evidence="2" id="KW-0233">DNA recombination</keyword>
<dbReference type="InterPro" id="IPR029491">
    <property type="entry name" value="Helicase_HTH"/>
</dbReference>
<evidence type="ECO:0000256" key="2">
    <source>
        <dbReference type="RuleBase" id="RU363044"/>
    </source>
</evidence>
<dbReference type="InterPro" id="IPR027417">
    <property type="entry name" value="P-loop_NTPase"/>
</dbReference>
<dbReference type="PANTHER" id="PTHR47642:SF5">
    <property type="entry name" value="ATP-DEPENDENT DNA HELICASE"/>
    <property type="match status" value="1"/>
</dbReference>
<keyword evidence="2" id="KW-0347">Helicase</keyword>
<dbReference type="Pfam" id="PF01035">
    <property type="entry name" value="DNA_binding_1"/>
    <property type="match status" value="1"/>
</dbReference>
<dbReference type="NCBIfam" id="TIGR00589">
    <property type="entry name" value="ogt"/>
    <property type="match status" value="1"/>
</dbReference>
<feature type="non-terminal residue" evidence="3">
    <location>
        <position position="1"/>
    </location>
</feature>
<dbReference type="GO" id="GO:0005524">
    <property type="term" value="F:ATP binding"/>
    <property type="evidence" value="ECO:0007669"/>
    <property type="project" value="UniProtKB-KW"/>
</dbReference>
<dbReference type="GO" id="GO:0043139">
    <property type="term" value="F:5'-3' DNA helicase activity"/>
    <property type="evidence" value="ECO:0007669"/>
    <property type="project" value="UniProtKB-EC"/>
</dbReference>
<dbReference type="GO" id="GO:0006310">
    <property type="term" value="P:DNA recombination"/>
    <property type="evidence" value="ECO:0007669"/>
    <property type="project" value="UniProtKB-KW"/>
</dbReference>
<dbReference type="GO" id="GO:0000723">
    <property type="term" value="P:telomere maintenance"/>
    <property type="evidence" value="ECO:0007669"/>
    <property type="project" value="InterPro"/>
</dbReference>
<dbReference type="Gene3D" id="1.10.10.10">
    <property type="entry name" value="Winged helix-like DNA-binding domain superfamily/Winged helix DNA-binding domain"/>
    <property type="match status" value="1"/>
</dbReference>
<keyword evidence="2" id="KW-0067">ATP-binding</keyword>
<dbReference type="SMART" id="SM00382">
    <property type="entry name" value="AAA"/>
    <property type="match status" value="1"/>
</dbReference>
<keyword evidence="1 2" id="KW-0227">DNA damage</keyword>
<sequence length="616" mass="69084">MTQDKALAILKSGANVFLTGAAGTGKTYVLNQYINYLKARKIPVAVTASTGIAATHMNGQTIHSYTGIGVNEQLTKGQIARLGEKKHLKKNLENVKVLIIDEISMLHRRQLQMVDEVLQYFKNSFEPFGGVQVVLTGDFLQLPPVSRMEEPSRDRFAFMSPVWVDAGFRICYLTQQYRATDLLNALLNQLRETNLSEESLQRIKDKIEDSRYSDSETYPQLYTHNADVDRINEKSLEELQGRSKIYKASVKGNPKLTEGLKKTILAPGELKLKLKAKVMFVRNHQDGLYVNGTLGEVVAISEDGWPIVMVKDGKEIEAKPEKWQMVDDLGKELASVTQVPLRLAWAITVHKSQGMTLDAATMDLSKTFEKGQGFVALSRLKDWEGLTLLGCNDVALQLDELALKADKRFRELSLDLDQQTKIKELESSHQAFIKKCGGLTDETEIKKQEDRQKTKEKKKHTSEVTHDMLKQGYSVNRIAEERGLKTVTILGHIEKLALAGKKIDPSILSMPDKEDFYSKVYDLVKQIPAGRVSTYGAIAKQLGMPKSARMVGYAMNASHSMVDVPAHRVVNRNGILSGKAHFVTPDLMQELLESEGVEVKNDQVLNFEVLNFNDFK</sequence>
<comment type="similarity">
    <text evidence="2">Belongs to the helicase family.</text>
</comment>
<dbReference type="SUPFAM" id="SSF46767">
    <property type="entry name" value="Methylated DNA-protein cysteine methyltransferase, C-terminal domain"/>
    <property type="match status" value="1"/>
</dbReference>
<dbReference type="GO" id="GO:0006281">
    <property type="term" value="P:DNA repair"/>
    <property type="evidence" value="ECO:0007669"/>
    <property type="project" value="UniProtKB-KW"/>
</dbReference>
<accession>A0A7R8W9Q9</accession>
<evidence type="ECO:0000256" key="1">
    <source>
        <dbReference type="ARBA" id="ARBA00022763"/>
    </source>
</evidence>
<dbReference type="OrthoDB" id="6583552at2759"/>
<name>A0A7R8W9Q9_9CRUS</name>
<keyword evidence="2" id="KW-0547">Nucleotide-binding</keyword>
<comment type="catalytic activity">
    <reaction evidence="2">
        <text>ATP + H2O = ADP + phosphate + H(+)</text>
        <dbReference type="Rhea" id="RHEA:13065"/>
        <dbReference type="ChEBI" id="CHEBI:15377"/>
        <dbReference type="ChEBI" id="CHEBI:15378"/>
        <dbReference type="ChEBI" id="CHEBI:30616"/>
        <dbReference type="ChEBI" id="CHEBI:43474"/>
        <dbReference type="ChEBI" id="CHEBI:456216"/>
        <dbReference type="EC" id="5.6.2.3"/>
    </reaction>
</comment>
<comment type="cofactor">
    <cofactor evidence="2">
        <name>Mg(2+)</name>
        <dbReference type="ChEBI" id="CHEBI:18420"/>
    </cofactor>
</comment>
<gene>
    <name evidence="3" type="ORF">CTOB1V02_LOCUS5470</name>
</gene>
<organism evidence="3">
    <name type="scientific">Cyprideis torosa</name>
    <dbReference type="NCBI Taxonomy" id="163714"/>
    <lineage>
        <taxon>Eukaryota</taxon>
        <taxon>Metazoa</taxon>
        <taxon>Ecdysozoa</taxon>
        <taxon>Arthropoda</taxon>
        <taxon>Crustacea</taxon>
        <taxon>Oligostraca</taxon>
        <taxon>Ostracoda</taxon>
        <taxon>Podocopa</taxon>
        <taxon>Podocopida</taxon>
        <taxon>Cytherocopina</taxon>
        <taxon>Cytheroidea</taxon>
        <taxon>Cytherideidae</taxon>
        <taxon>Cyprideis</taxon>
    </lineage>
</organism>
<keyword evidence="2" id="KW-0378">Hydrolase</keyword>
<dbReference type="Gene3D" id="3.40.50.300">
    <property type="entry name" value="P-loop containing nucleotide triphosphate hydrolases"/>
    <property type="match status" value="1"/>
</dbReference>
<dbReference type="AlphaFoldDB" id="A0A7R8W9Q9"/>
<keyword evidence="2" id="KW-0234">DNA repair</keyword>
<dbReference type="EC" id="5.6.2.3" evidence="2"/>
<evidence type="ECO:0000313" key="3">
    <source>
        <dbReference type="EMBL" id="CAD7227566.1"/>
    </source>
</evidence>
<dbReference type="InterPro" id="IPR036217">
    <property type="entry name" value="MethylDNA_cys_MeTrfase_DNAb"/>
</dbReference>
<protein>
    <recommendedName>
        <fullName evidence="2">ATP-dependent DNA helicase</fullName>
        <ecNumber evidence="2">5.6.2.3</ecNumber>
    </recommendedName>
</protein>
<dbReference type="GO" id="GO:0016787">
    <property type="term" value="F:hydrolase activity"/>
    <property type="evidence" value="ECO:0007669"/>
    <property type="project" value="UniProtKB-KW"/>
</dbReference>
<dbReference type="Pfam" id="PF14493">
    <property type="entry name" value="HTH_40"/>
    <property type="match status" value="1"/>
</dbReference>
<dbReference type="CDD" id="cd18809">
    <property type="entry name" value="SF1_C_RecD"/>
    <property type="match status" value="1"/>
</dbReference>
<dbReference type="InterPro" id="IPR014048">
    <property type="entry name" value="MethylDNA_cys_MeTrfase_DNA-bd"/>
</dbReference>
<dbReference type="InterPro" id="IPR051055">
    <property type="entry name" value="PIF1_helicase"/>
</dbReference>